<dbReference type="PANTHER" id="PTHR46033">
    <property type="entry name" value="PROTEIN MAIN-LIKE 2"/>
    <property type="match status" value="1"/>
</dbReference>
<accession>A0A8T0KTN3</accession>
<name>A0A8T0KTN3_PHAAN</name>
<reference evidence="2 3" key="1">
    <citation type="submission" date="2020-05" db="EMBL/GenBank/DDBJ databases">
        <title>Vigna angularis (adzuki bean) Var. LongXiaoDou No. 4 denovo assembly.</title>
        <authorList>
            <person name="Xiang H."/>
        </authorList>
    </citation>
    <scope>NUCLEOTIDE SEQUENCE [LARGE SCALE GENOMIC DNA]</scope>
    <source>
        <tissue evidence="2">Leaf</tissue>
    </source>
</reference>
<feature type="compositionally biased region" description="Basic and acidic residues" evidence="1">
    <location>
        <begin position="292"/>
        <end position="302"/>
    </location>
</feature>
<feature type="region of interest" description="Disordered" evidence="1">
    <location>
        <begin position="292"/>
        <end position="320"/>
    </location>
</feature>
<dbReference type="GO" id="GO:0010073">
    <property type="term" value="P:meristem maintenance"/>
    <property type="evidence" value="ECO:0007669"/>
    <property type="project" value="InterPro"/>
</dbReference>
<dbReference type="AlphaFoldDB" id="A0A8T0KTN3"/>
<evidence type="ECO:0000313" key="3">
    <source>
        <dbReference type="Proteomes" id="UP000743370"/>
    </source>
</evidence>
<dbReference type="Proteomes" id="UP000743370">
    <property type="component" value="Unassembled WGS sequence"/>
</dbReference>
<evidence type="ECO:0000256" key="1">
    <source>
        <dbReference type="SAM" id="MobiDB-lite"/>
    </source>
</evidence>
<organism evidence="2 3">
    <name type="scientific">Phaseolus angularis</name>
    <name type="common">Azuki bean</name>
    <name type="synonym">Vigna angularis</name>
    <dbReference type="NCBI Taxonomy" id="3914"/>
    <lineage>
        <taxon>Eukaryota</taxon>
        <taxon>Viridiplantae</taxon>
        <taxon>Streptophyta</taxon>
        <taxon>Embryophyta</taxon>
        <taxon>Tracheophyta</taxon>
        <taxon>Spermatophyta</taxon>
        <taxon>Magnoliopsida</taxon>
        <taxon>eudicotyledons</taxon>
        <taxon>Gunneridae</taxon>
        <taxon>Pentapetalae</taxon>
        <taxon>rosids</taxon>
        <taxon>fabids</taxon>
        <taxon>Fabales</taxon>
        <taxon>Fabaceae</taxon>
        <taxon>Papilionoideae</taxon>
        <taxon>50 kb inversion clade</taxon>
        <taxon>NPAAA clade</taxon>
        <taxon>indigoferoid/millettioid clade</taxon>
        <taxon>Phaseoleae</taxon>
        <taxon>Vigna</taxon>
    </lineage>
</organism>
<dbReference type="EMBL" id="JABFOF010000003">
    <property type="protein sequence ID" value="KAG2403317.1"/>
    <property type="molecule type" value="Genomic_DNA"/>
</dbReference>
<dbReference type="PANTHER" id="PTHR46033:SF8">
    <property type="entry name" value="PROTEIN MAINTENANCE OF MERISTEMS-LIKE"/>
    <property type="match status" value="1"/>
</dbReference>
<evidence type="ECO:0008006" key="4">
    <source>
        <dbReference type="Google" id="ProtNLM"/>
    </source>
</evidence>
<feature type="region of interest" description="Disordered" evidence="1">
    <location>
        <begin position="232"/>
        <end position="260"/>
    </location>
</feature>
<proteinExistence type="predicted"/>
<sequence length="362" mass="41064">MASSGDDCPTTKLSVRHSFSTKYICTLNERLTNEHRSLIARTPFAWFLDVNVNVKVGRNILSELLGKWDDCSSGFLVGNKVLNINENDIYLGLGLSTDGANINLKEELGNTECVKYIGKGTKELNSIYKILMRKQKKKIPCSHFCSLYLLVGINEILFPKRSGKVFPVMFNLVDNLGGLGSYCWGSVVYRFLLRSLCKASEGLKKGKGISNVYVDGCVYMLQVVDDVYGGPSTKDKEEYRPTPKRKDAKPRGKKKQKRIRRETFMRALEEQEFLIEELKRRVATLEAQLAEEKARRKNKDDVGQSVPRTEPSVNTGFVSPTDIVRNEQPLKTYVRVGSRRRYKGRALRTPYTGTVVLRIKNE</sequence>
<feature type="compositionally biased region" description="Basic and acidic residues" evidence="1">
    <location>
        <begin position="233"/>
        <end position="245"/>
    </location>
</feature>
<gene>
    <name evidence="2" type="ORF">HKW66_Vig0186040</name>
</gene>
<comment type="caution">
    <text evidence="2">The sequence shown here is derived from an EMBL/GenBank/DDBJ whole genome shotgun (WGS) entry which is preliminary data.</text>
</comment>
<evidence type="ECO:0000313" key="2">
    <source>
        <dbReference type="EMBL" id="KAG2403317.1"/>
    </source>
</evidence>
<dbReference type="InterPro" id="IPR044824">
    <property type="entry name" value="MAIN-like"/>
</dbReference>
<feature type="compositionally biased region" description="Basic residues" evidence="1">
    <location>
        <begin position="246"/>
        <end position="260"/>
    </location>
</feature>
<protein>
    <recommendedName>
        <fullName evidence="4">Aminotransferase-like plant mobile domain-containing protein</fullName>
    </recommendedName>
</protein>